<dbReference type="AlphaFoldDB" id="A0A0D3EVP1"/>
<name>A0A0D3EVP1_9ORYZ</name>
<dbReference type="Proteomes" id="UP000026960">
    <property type="component" value="Chromosome 1"/>
</dbReference>
<proteinExistence type="predicted"/>
<keyword evidence="2" id="KW-1185">Reference proteome</keyword>
<protein>
    <submittedName>
        <fullName evidence="1">Uncharacterized protein</fullName>
    </submittedName>
</protein>
<reference evidence="1" key="2">
    <citation type="submission" date="2015-03" db="UniProtKB">
        <authorList>
            <consortium name="EnsemblPlants"/>
        </authorList>
    </citation>
    <scope>IDENTIFICATION</scope>
</reference>
<accession>A0A0D3EVP1</accession>
<dbReference type="HOGENOM" id="CLU_146981_0_0_1"/>
<dbReference type="PaxDb" id="65489-OBART01G35600.1"/>
<evidence type="ECO:0000313" key="1">
    <source>
        <dbReference type="EnsemblPlants" id="OBART01G35600.1"/>
    </source>
</evidence>
<evidence type="ECO:0000313" key="2">
    <source>
        <dbReference type="Proteomes" id="UP000026960"/>
    </source>
</evidence>
<dbReference type="Gramene" id="OBART01G35600.1">
    <property type="protein sequence ID" value="OBART01G35600.1"/>
    <property type="gene ID" value="OBART01G35600"/>
</dbReference>
<reference evidence="1" key="1">
    <citation type="journal article" date="2009" name="Rice">
        <title>De Novo Next Generation Sequencing of Plant Genomes.</title>
        <authorList>
            <person name="Rounsley S."/>
            <person name="Marri P.R."/>
            <person name="Yu Y."/>
            <person name="He R."/>
            <person name="Sisneros N."/>
            <person name="Goicoechea J.L."/>
            <person name="Lee S.J."/>
            <person name="Angelova A."/>
            <person name="Kudrna D."/>
            <person name="Luo M."/>
            <person name="Affourtit J."/>
            <person name="Desany B."/>
            <person name="Knight J."/>
            <person name="Niazi F."/>
            <person name="Egholm M."/>
            <person name="Wing R.A."/>
        </authorList>
    </citation>
    <scope>NUCLEOTIDE SEQUENCE [LARGE SCALE GENOMIC DNA]</scope>
    <source>
        <strain evidence="1">cv. IRGC 105608</strain>
    </source>
</reference>
<organism evidence="1">
    <name type="scientific">Oryza barthii</name>
    <dbReference type="NCBI Taxonomy" id="65489"/>
    <lineage>
        <taxon>Eukaryota</taxon>
        <taxon>Viridiplantae</taxon>
        <taxon>Streptophyta</taxon>
        <taxon>Embryophyta</taxon>
        <taxon>Tracheophyta</taxon>
        <taxon>Spermatophyta</taxon>
        <taxon>Magnoliopsida</taxon>
        <taxon>Liliopsida</taxon>
        <taxon>Poales</taxon>
        <taxon>Poaceae</taxon>
        <taxon>BOP clade</taxon>
        <taxon>Oryzoideae</taxon>
        <taxon>Oryzeae</taxon>
        <taxon>Oryzinae</taxon>
        <taxon>Oryza</taxon>
    </lineage>
</organism>
<sequence length="84" mass="8809">MLFSILPFSRSVALRTPRLDVYSGQSLTTPSTSIARRTLAFRLCAIQAALLPLTAVGSIGIQGADVDPDGYAEATGNIKAQGKT</sequence>
<dbReference type="EnsemblPlants" id="OBART01G35600.1">
    <property type="protein sequence ID" value="OBART01G35600.1"/>
    <property type="gene ID" value="OBART01G35600"/>
</dbReference>